<proteinExistence type="predicted"/>
<dbReference type="AlphaFoldDB" id="A0A3M6QYB0"/>
<feature type="transmembrane region" description="Helical" evidence="2">
    <location>
        <begin position="60"/>
        <end position="82"/>
    </location>
</feature>
<dbReference type="Proteomes" id="UP000278006">
    <property type="component" value="Unassembled WGS sequence"/>
</dbReference>
<feature type="compositionally biased region" description="Basic residues" evidence="1">
    <location>
        <begin position="1"/>
        <end position="19"/>
    </location>
</feature>
<evidence type="ECO:0000313" key="4">
    <source>
        <dbReference type="EMBL" id="RMX07995.1"/>
    </source>
</evidence>
<keyword evidence="5" id="KW-1185">Reference proteome</keyword>
<evidence type="ECO:0000256" key="1">
    <source>
        <dbReference type="SAM" id="MobiDB-lite"/>
    </source>
</evidence>
<dbReference type="EMBL" id="RDQO01000001">
    <property type="protein sequence ID" value="RMX07995.1"/>
    <property type="molecule type" value="Genomic_DNA"/>
</dbReference>
<comment type="caution">
    <text evidence="4">The sequence shown here is derived from an EMBL/GenBank/DDBJ whole genome shotgun (WGS) entry which is preliminary data.</text>
</comment>
<protein>
    <submittedName>
        <fullName evidence="4">Pilus assembly protein PilX</fullName>
    </submittedName>
</protein>
<accession>A0A3M6QYB0</accession>
<dbReference type="OrthoDB" id="8904156at2"/>
<name>A0A3M6QYB0_9BURK</name>
<keyword evidence="2" id="KW-0472">Membrane</keyword>
<organism evidence="4 5">
    <name type="scientific">Corticibacter populi</name>
    <dbReference type="NCBI Taxonomy" id="1550736"/>
    <lineage>
        <taxon>Bacteria</taxon>
        <taxon>Pseudomonadati</taxon>
        <taxon>Pseudomonadota</taxon>
        <taxon>Betaproteobacteria</taxon>
        <taxon>Burkholderiales</taxon>
        <taxon>Comamonadaceae</taxon>
        <taxon>Corticibacter</taxon>
    </lineage>
</organism>
<dbReference type="Pfam" id="PF14341">
    <property type="entry name" value="PilX_N"/>
    <property type="match status" value="1"/>
</dbReference>
<dbReference type="InterPro" id="IPR025746">
    <property type="entry name" value="PilX_N_dom"/>
</dbReference>
<evidence type="ECO:0000259" key="3">
    <source>
        <dbReference type="Pfam" id="PF14341"/>
    </source>
</evidence>
<keyword evidence="2" id="KW-0812">Transmembrane</keyword>
<evidence type="ECO:0000256" key="2">
    <source>
        <dbReference type="SAM" id="Phobius"/>
    </source>
</evidence>
<keyword evidence="2" id="KW-1133">Transmembrane helix</keyword>
<gene>
    <name evidence="4" type="ORF">D8I35_02390</name>
</gene>
<reference evidence="4 5" key="1">
    <citation type="submission" date="2018-10" db="EMBL/GenBank/DDBJ databases">
        <title>Draft genome of Cortibacter populi DSM10536.</title>
        <authorList>
            <person name="Bernier A.-M."/>
            <person name="Bernard K."/>
        </authorList>
    </citation>
    <scope>NUCLEOTIDE SEQUENCE [LARGE SCALE GENOMIC DNA]</scope>
    <source>
        <strain evidence="4 5">DSM 105136</strain>
    </source>
</reference>
<feature type="domain" description="Type 4 fimbrial biogenesis protein PilX N-terminal" evidence="3">
    <location>
        <begin position="57"/>
        <end position="107"/>
    </location>
</feature>
<sequence length="242" mass="26647">MDRGRRRRRTMQRQQRRKTAPTGQRCGNAEESDAMTPPLHPHTVLPVTLRLPPHNQRGSTLIVALIMLLLVLMMGITGMRALTMDARMTANALEQQRLFEAADGALRHSERTLALYSQPLSICGTNENVYTKAGEGATQTLPCYISDALTDPDGMQVGFKSHAAQIHEVTGFNRKTAWYPRYIKTSCPKGASATSAINISTTGCTDYYEMNAVSTSASDYNGVDQCNGDSLCVRSVMNLFIK</sequence>
<evidence type="ECO:0000313" key="5">
    <source>
        <dbReference type="Proteomes" id="UP000278006"/>
    </source>
</evidence>
<feature type="region of interest" description="Disordered" evidence="1">
    <location>
        <begin position="1"/>
        <end position="41"/>
    </location>
</feature>